<name>A0ABU0HH55_9HYPH</name>
<organism evidence="1 2">
    <name type="scientific">Methylobacterium persicinum</name>
    <dbReference type="NCBI Taxonomy" id="374426"/>
    <lineage>
        <taxon>Bacteria</taxon>
        <taxon>Pseudomonadati</taxon>
        <taxon>Pseudomonadota</taxon>
        <taxon>Alphaproteobacteria</taxon>
        <taxon>Hyphomicrobiales</taxon>
        <taxon>Methylobacteriaceae</taxon>
        <taxon>Methylobacterium</taxon>
    </lineage>
</organism>
<sequence length="102" mass="11439">MIASPAAPPMTDFSALIAKAINPSMTRDEREGVYAVVREAVLRLQERDGLDPADPRAAFRRHIVEETIRDIESDVARFESLRKLDEAFAAQSKEHKAQFSGR</sequence>
<keyword evidence="2" id="KW-1185">Reference proteome</keyword>
<dbReference type="EMBL" id="JAUSVV010000001">
    <property type="protein sequence ID" value="MDQ0441267.1"/>
    <property type="molecule type" value="Genomic_DNA"/>
</dbReference>
<evidence type="ECO:0000313" key="2">
    <source>
        <dbReference type="Proteomes" id="UP001236369"/>
    </source>
</evidence>
<comment type="caution">
    <text evidence="1">The sequence shown here is derived from an EMBL/GenBank/DDBJ whole genome shotgun (WGS) entry which is preliminary data.</text>
</comment>
<gene>
    <name evidence="1" type="ORF">QO016_000744</name>
</gene>
<evidence type="ECO:0000313" key="1">
    <source>
        <dbReference type="EMBL" id="MDQ0441267.1"/>
    </source>
</evidence>
<protein>
    <submittedName>
        <fullName evidence="1">Uncharacterized protein</fullName>
    </submittedName>
</protein>
<reference evidence="1 2" key="1">
    <citation type="submission" date="2023-07" db="EMBL/GenBank/DDBJ databases">
        <title>Genomic Encyclopedia of Type Strains, Phase IV (KMG-IV): sequencing the most valuable type-strain genomes for metagenomic binning, comparative biology and taxonomic classification.</title>
        <authorList>
            <person name="Goeker M."/>
        </authorList>
    </citation>
    <scope>NUCLEOTIDE SEQUENCE [LARGE SCALE GENOMIC DNA]</scope>
    <source>
        <strain evidence="1 2">DSM 19562</strain>
    </source>
</reference>
<accession>A0ABU0HH55</accession>
<dbReference type="Proteomes" id="UP001236369">
    <property type="component" value="Unassembled WGS sequence"/>
</dbReference>
<proteinExistence type="predicted"/>